<evidence type="ECO:0000256" key="4">
    <source>
        <dbReference type="ARBA" id="ARBA00023306"/>
    </source>
</evidence>
<dbReference type="PANTHER" id="PTHR13260">
    <property type="entry name" value="ANAPHASE PROMOTING COMPLEX SUBUNIT 4 APC4"/>
    <property type="match status" value="1"/>
</dbReference>
<evidence type="ECO:0000259" key="5">
    <source>
        <dbReference type="Pfam" id="PF12894"/>
    </source>
</evidence>
<dbReference type="InterPro" id="IPR015943">
    <property type="entry name" value="WD40/YVTN_repeat-like_dom_sf"/>
</dbReference>
<dbReference type="WBParaSite" id="Minc3s00146g06026">
    <property type="protein sequence ID" value="Minc3s00146g06026"/>
    <property type="gene ID" value="Minc3s00146g06026"/>
</dbReference>
<sequence length="623" mass="71638">MKVSTITDSKEFLEKIKARTKFEVTLIEWNPKFDLIALGSKDGDLMVKRYPWKTGWKKNFSRQRPLTQFYALIAGESEYSSKQSKNEMVSLYWSPDGQILLSAFSSGHCFYLDTQNGNVLFARLIEYAPKEIKWIKYQPSCHVLEIDNDPKISAADFNFCDDASKEHAMVCEEVEQFCKRSFNQSLVGTFLCILHEINNEEIDGTHSLVLDILADGVLLVLKINLTHAPVNTSVFSIRTLVFRKNCLRIPLKMDDANPSLSNKKFLEIAGPISPERMCIYNQISKSLCCISFYCIYLQEMLKYCTSNWQQSSEAFHQRVFAFVNNNNPAGILTESRPKQKDGSEGALLMCNDLLMLIETEQSSDFLNNFLNSPTSYKEMKQACSFLDDYSILIKGISTGVFPASQQLGHEIRVLHAYFTTLSTNMEDDSEEEFDPVPMLLDTLLKIASGHTAFSLTLGLTQNFHQFFDQFEHSVYLFEQKLQNILQVADKNRTELKQFLNWLLALICDEASDKCDEASSDESKFDLKQLSQFLDEVVQHSGLNDSDSGRFILDRVIPHLFVYNCQQKIQQPTIEQQMQLCFQHFKIFFKDGLTKFFNMPENCNILVEDKEELDEEEETYNSDE</sequence>
<accession>A0A914KWX7</accession>
<keyword evidence="3" id="KW-0833">Ubl conjugation pathway</keyword>
<dbReference type="Pfam" id="PF12894">
    <property type="entry name" value="ANAPC4_WD40"/>
    <property type="match status" value="1"/>
</dbReference>
<dbReference type="GO" id="GO:0031145">
    <property type="term" value="P:anaphase-promoting complex-dependent catabolic process"/>
    <property type="evidence" value="ECO:0007669"/>
    <property type="project" value="InterPro"/>
</dbReference>
<proteinExistence type="predicted"/>
<evidence type="ECO:0000313" key="7">
    <source>
        <dbReference type="WBParaSite" id="Minc3s00146g06026"/>
    </source>
</evidence>
<evidence type="ECO:0000256" key="1">
    <source>
        <dbReference type="ARBA" id="ARBA00022618"/>
    </source>
</evidence>
<dbReference type="SUPFAM" id="SSF117289">
    <property type="entry name" value="Nucleoporin domain"/>
    <property type="match status" value="1"/>
</dbReference>
<evidence type="ECO:0000256" key="2">
    <source>
        <dbReference type="ARBA" id="ARBA00022776"/>
    </source>
</evidence>
<evidence type="ECO:0000256" key="3">
    <source>
        <dbReference type="ARBA" id="ARBA00022786"/>
    </source>
</evidence>
<organism evidence="6 7">
    <name type="scientific">Meloidogyne incognita</name>
    <name type="common">Southern root-knot nematode worm</name>
    <name type="synonym">Oxyuris incognita</name>
    <dbReference type="NCBI Taxonomy" id="6306"/>
    <lineage>
        <taxon>Eukaryota</taxon>
        <taxon>Metazoa</taxon>
        <taxon>Ecdysozoa</taxon>
        <taxon>Nematoda</taxon>
        <taxon>Chromadorea</taxon>
        <taxon>Rhabditida</taxon>
        <taxon>Tylenchina</taxon>
        <taxon>Tylenchomorpha</taxon>
        <taxon>Tylenchoidea</taxon>
        <taxon>Meloidogynidae</taxon>
        <taxon>Meloidogyninae</taxon>
        <taxon>Meloidogyne</taxon>
        <taxon>Meloidogyne incognita group</taxon>
    </lineage>
</organism>
<evidence type="ECO:0000313" key="6">
    <source>
        <dbReference type="Proteomes" id="UP000887563"/>
    </source>
</evidence>
<keyword evidence="6" id="KW-1185">Reference proteome</keyword>
<keyword evidence="2" id="KW-0498">Mitosis</keyword>
<dbReference type="PANTHER" id="PTHR13260:SF0">
    <property type="entry name" value="ANAPHASE-PROMOTING COMPLEX SUBUNIT 4"/>
    <property type="match status" value="1"/>
</dbReference>
<dbReference type="GO" id="GO:0070979">
    <property type="term" value="P:protein K11-linked ubiquitination"/>
    <property type="evidence" value="ECO:0007669"/>
    <property type="project" value="TreeGrafter"/>
</dbReference>
<feature type="domain" description="Anaphase-promoting complex subunit 4-like WD40" evidence="5">
    <location>
        <begin position="28"/>
        <end position="135"/>
    </location>
</feature>
<protein>
    <submittedName>
        <fullName evidence="7">Anaphase-promoting complex subunit 4-like WD40 domain-containing protein</fullName>
    </submittedName>
</protein>
<keyword evidence="4" id="KW-0131">Cell cycle</keyword>
<dbReference type="Gene3D" id="2.130.10.10">
    <property type="entry name" value="YVTN repeat-like/Quinoprotein amine dehydrogenase"/>
    <property type="match status" value="1"/>
</dbReference>
<dbReference type="AlphaFoldDB" id="A0A914KWX7"/>
<dbReference type="GO" id="GO:0034399">
    <property type="term" value="C:nuclear periphery"/>
    <property type="evidence" value="ECO:0007669"/>
    <property type="project" value="TreeGrafter"/>
</dbReference>
<keyword evidence="1" id="KW-0132">Cell division</keyword>
<dbReference type="GO" id="GO:0051301">
    <property type="term" value="P:cell division"/>
    <property type="evidence" value="ECO:0007669"/>
    <property type="project" value="UniProtKB-KW"/>
</dbReference>
<reference evidence="7" key="1">
    <citation type="submission" date="2022-11" db="UniProtKB">
        <authorList>
            <consortium name="WormBaseParasite"/>
        </authorList>
    </citation>
    <scope>IDENTIFICATION</scope>
</reference>
<dbReference type="InterPro" id="IPR024789">
    <property type="entry name" value="APC4"/>
</dbReference>
<dbReference type="Proteomes" id="UP000887563">
    <property type="component" value="Unplaced"/>
</dbReference>
<dbReference type="GO" id="GO:0005680">
    <property type="term" value="C:anaphase-promoting complex"/>
    <property type="evidence" value="ECO:0007669"/>
    <property type="project" value="InterPro"/>
</dbReference>
<dbReference type="InterPro" id="IPR024977">
    <property type="entry name" value="Apc4-like_WD40_dom"/>
</dbReference>
<name>A0A914KWX7_MELIC</name>